<feature type="signal peptide" evidence="5">
    <location>
        <begin position="1"/>
        <end position="23"/>
    </location>
</feature>
<dbReference type="InterPro" id="IPR050253">
    <property type="entry name" value="Seed_Storage-Functional"/>
</dbReference>
<evidence type="ECO:0000256" key="6">
    <source>
        <dbReference type="SAM" id="MobiDB-lite"/>
    </source>
</evidence>
<comment type="similarity">
    <text evidence="1 5">Belongs to the 11S seed storage protein (globulins) family.</text>
</comment>
<dbReference type="SMART" id="SM00835">
    <property type="entry name" value="Cupin_1"/>
    <property type="match status" value="2"/>
</dbReference>
<evidence type="ECO:0000313" key="8">
    <source>
        <dbReference type="EMBL" id="KAF7133025.1"/>
    </source>
</evidence>
<proteinExistence type="inferred from homology"/>
<dbReference type="GO" id="GO:0048316">
    <property type="term" value="P:seed development"/>
    <property type="evidence" value="ECO:0007669"/>
    <property type="project" value="UniProtKB-ARBA"/>
</dbReference>
<evidence type="ECO:0000256" key="5">
    <source>
        <dbReference type="RuleBase" id="RU003681"/>
    </source>
</evidence>
<sequence length="437" mass="49757">MASPSPLLTFTLYLVLCTTSSLAAGTSQDYQQEQPPQRRGSRRQGDCQIQNLNTLEPIRQMQHEAGVSEIWDQDDDQLQCAGVAASRHVIEPRGLLLPAFVNAPLLAYVLQGQGILGSSYPGCPETYQSFQQSQRGEGRQSQRDQHQKLVHFRRGDILAQPAGVAHWVYNDGGHQLVLVVIHDTNNHQNQVDQNLRIFPRRQPTRAAATTKKLQGTRTMVRQQHLPRLGSPDFGRGLRCRRGDIEEATEQRRPERVHRGVEKEFDVVRSPRYEEEEQERDYRRVNGLEETICTAKIKENIDDPERADIYTARAGRIRTLNSQNLPILRNLQLSAKRAVLYRVMVKLAGDEGLEWFSVQTNDLAKTSPLSGRTSVIRAIPVDVLANAYRISREEARRLKFNMDQEAAIHTQRRRPGEQRRAPANWAKNALLEVISKFE</sequence>
<dbReference type="OrthoDB" id="2016041at2759"/>
<name>A0A834GG31_RHOSS</name>
<feature type="compositionally biased region" description="Basic and acidic residues" evidence="6">
    <location>
        <begin position="136"/>
        <end position="146"/>
    </location>
</feature>
<evidence type="ECO:0000256" key="4">
    <source>
        <dbReference type="ARBA" id="ARBA00023157"/>
    </source>
</evidence>
<keyword evidence="4 5" id="KW-1015">Disulfide bond</keyword>
<reference evidence="8" key="1">
    <citation type="submission" date="2019-11" db="EMBL/GenBank/DDBJ databases">
        <authorList>
            <person name="Liu Y."/>
            <person name="Hou J."/>
            <person name="Li T.-Q."/>
            <person name="Guan C.-H."/>
            <person name="Wu X."/>
            <person name="Wu H.-Z."/>
            <person name="Ling F."/>
            <person name="Zhang R."/>
            <person name="Shi X.-G."/>
            <person name="Ren J.-P."/>
            <person name="Chen E.-F."/>
            <person name="Sun J.-M."/>
        </authorList>
    </citation>
    <scope>NUCLEOTIDE SEQUENCE</scope>
    <source>
        <strain evidence="8">Adult_tree_wgs_1</strain>
        <tissue evidence="8">Leaves</tissue>
    </source>
</reference>
<evidence type="ECO:0000256" key="1">
    <source>
        <dbReference type="ARBA" id="ARBA00007178"/>
    </source>
</evidence>
<feature type="domain" description="Cupin type-1" evidence="7">
    <location>
        <begin position="298"/>
        <end position="395"/>
    </location>
</feature>
<accession>A0A834GG31</accession>
<dbReference type="Proteomes" id="UP000626092">
    <property type="component" value="Unassembled WGS sequence"/>
</dbReference>
<dbReference type="Gene3D" id="2.60.120.10">
    <property type="entry name" value="Jelly Rolls"/>
    <property type="match status" value="4"/>
</dbReference>
<dbReference type="InterPro" id="IPR006044">
    <property type="entry name" value="11S_seedstore_pln"/>
</dbReference>
<comment type="function">
    <text evidence="5">Seed storage protein.</text>
</comment>
<keyword evidence="3 5" id="KW-0708">Seed storage protein</keyword>
<dbReference type="GO" id="GO:0045735">
    <property type="term" value="F:nutrient reservoir activity"/>
    <property type="evidence" value="ECO:0007669"/>
    <property type="project" value="UniProtKB-KW"/>
</dbReference>
<dbReference type="CDD" id="cd02242">
    <property type="entry name" value="cupin_11S_legumin_N"/>
    <property type="match status" value="1"/>
</dbReference>
<comment type="subunit">
    <text evidence="5">Hexamer; each subunit is composed of an acidic and a basic chain derived from a single precursor and linked by a disulfide bond.</text>
</comment>
<dbReference type="PRINTS" id="PR00439">
    <property type="entry name" value="11SGLOBULIN"/>
</dbReference>
<dbReference type="InterPro" id="IPR011051">
    <property type="entry name" value="RmlC_Cupin_sf"/>
</dbReference>
<feature type="domain" description="Cupin type-1" evidence="7">
    <location>
        <begin position="56"/>
        <end position="221"/>
    </location>
</feature>
<feature type="region of interest" description="Disordered" evidence="6">
    <location>
        <begin position="26"/>
        <end position="45"/>
    </location>
</feature>
<evidence type="ECO:0000256" key="3">
    <source>
        <dbReference type="ARBA" id="ARBA00023129"/>
    </source>
</evidence>
<gene>
    <name evidence="8" type="ORF">RHSIM_Rhsim09G0137800</name>
</gene>
<dbReference type="SUPFAM" id="SSF51182">
    <property type="entry name" value="RmlC-like cupins"/>
    <property type="match status" value="1"/>
</dbReference>
<feature type="region of interest" description="Disordered" evidence="6">
    <location>
        <begin position="127"/>
        <end position="146"/>
    </location>
</feature>
<dbReference type="EMBL" id="WJXA01000009">
    <property type="protein sequence ID" value="KAF7133025.1"/>
    <property type="molecule type" value="Genomic_DNA"/>
</dbReference>
<keyword evidence="5" id="KW-0732">Signal</keyword>
<keyword evidence="9" id="KW-1185">Reference proteome</keyword>
<protein>
    <recommendedName>
        <fullName evidence="7">Cupin type-1 domain-containing protein</fullName>
    </recommendedName>
</protein>
<dbReference type="AlphaFoldDB" id="A0A834GG31"/>
<dbReference type="InterPro" id="IPR014710">
    <property type="entry name" value="RmlC-like_jellyroll"/>
</dbReference>
<organism evidence="8 9">
    <name type="scientific">Rhododendron simsii</name>
    <name type="common">Sims's rhododendron</name>
    <dbReference type="NCBI Taxonomy" id="118357"/>
    <lineage>
        <taxon>Eukaryota</taxon>
        <taxon>Viridiplantae</taxon>
        <taxon>Streptophyta</taxon>
        <taxon>Embryophyta</taxon>
        <taxon>Tracheophyta</taxon>
        <taxon>Spermatophyta</taxon>
        <taxon>Magnoliopsida</taxon>
        <taxon>eudicotyledons</taxon>
        <taxon>Gunneridae</taxon>
        <taxon>Pentapetalae</taxon>
        <taxon>asterids</taxon>
        <taxon>Ericales</taxon>
        <taxon>Ericaceae</taxon>
        <taxon>Ericoideae</taxon>
        <taxon>Rhodoreae</taxon>
        <taxon>Rhododendron</taxon>
    </lineage>
</organism>
<evidence type="ECO:0000259" key="7">
    <source>
        <dbReference type="SMART" id="SM00835"/>
    </source>
</evidence>
<dbReference type="PROSITE" id="PS00305">
    <property type="entry name" value="11S_SEED_STORAGE"/>
    <property type="match status" value="1"/>
</dbReference>
<comment type="caution">
    <text evidence="8">The sequence shown here is derived from an EMBL/GenBank/DDBJ whole genome shotgun (WGS) entry which is preliminary data.</text>
</comment>
<evidence type="ECO:0000256" key="2">
    <source>
        <dbReference type="ARBA" id="ARBA00022761"/>
    </source>
</evidence>
<feature type="chain" id="PRO_5033102450" description="Cupin type-1 domain-containing protein" evidence="5">
    <location>
        <begin position="24"/>
        <end position="437"/>
    </location>
</feature>
<dbReference type="PANTHER" id="PTHR31189">
    <property type="entry name" value="OS03G0336100 PROTEIN-RELATED"/>
    <property type="match status" value="1"/>
</dbReference>
<dbReference type="Pfam" id="PF00190">
    <property type="entry name" value="Cupin_1"/>
    <property type="match status" value="1"/>
</dbReference>
<dbReference type="InterPro" id="IPR006045">
    <property type="entry name" value="Cupin_1"/>
</dbReference>
<dbReference type="InterPro" id="IPR022379">
    <property type="entry name" value="11S_seedstore_CS"/>
</dbReference>
<evidence type="ECO:0000313" key="9">
    <source>
        <dbReference type="Proteomes" id="UP000626092"/>
    </source>
</evidence>
<keyword evidence="2 5" id="KW-0758">Storage protein</keyword>
<dbReference type="PANTHER" id="PTHR31189:SF54">
    <property type="entry name" value="11S GLOBULIN SEED STORAGE PROTEIN 2-LIKE"/>
    <property type="match status" value="1"/>
</dbReference>